<sequence>MFSKEGTSTKKPSSAEDWCTFWLFLSPHGRRRSAPTVSLPSSIVFSIFWLVLRGRGGGPLGQMGDRGMNEVADWDNEVMATARFKAFSGQRSDWEPKYAFWRDLILKVASHLGVFFFHPSEVKNIWFSRGGLSPLCLDGVLLEMYNAGCILRREDLVDPSSARISQIFRRVVQVMGFSRSLTQVDIMDDHLILLPLLQSKAAEVVKMISENHWTSSCIITMRKFKDICGGSKEASTILSYLSGCRKVQYLMINKREFMEGVKVSSTQEAVSSITSLDYDVLHLVSTVDKLQQQLDTINQRWEKSRELALASMKSGSKNVALKHAREIKLASESREKCTSLLNRVEEVLRVIADAESSKKVSEAIQIGARAIKENRISVEEVQLCLQELEDSIDLQKQVENAIESTSLFTGIDDVDVEDEYNKLEMEVGSDTSQVCSSEVGVNSAKAKTEDHKTSESLSDALSNLSLVDSTPVEPVNLDSMKRTRKSFNDLQLEST</sequence>
<evidence type="ECO:0000313" key="2">
    <source>
        <dbReference type="Proteomes" id="UP000828048"/>
    </source>
</evidence>
<reference evidence="1 2" key="1">
    <citation type="journal article" date="2021" name="Hortic Res">
        <title>High-quality reference genome and annotation aids understanding of berry development for evergreen blueberry (Vaccinium darrowii).</title>
        <authorList>
            <person name="Yu J."/>
            <person name="Hulse-Kemp A.M."/>
            <person name="Babiker E."/>
            <person name="Staton M."/>
        </authorList>
    </citation>
    <scope>NUCLEOTIDE SEQUENCE [LARGE SCALE GENOMIC DNA]</scope>
    <source>
        <strain evidence="2">cv. NJ 8807/NJ 8810</strain>
        <tissue evidence="1">Young leaf</tissue>
    </source>
</reference>
<evidence type="ECO:0000313" key="1">
    <source>
        <dbReference type="EMBL" id="KAH7856710.1"/>
    </source>
</evidence>
<comment type="caution">
    <text evidence="1">The sequence shown here is derived from an EMBL/GenBank/DDBJ whole genome shotgun (WGS) entry which is preliminary data.</text>
</comment>
<name>A0ACB7YT18_9ERIC</name>
<protein>
    <submittedName>
        <fullName evidence="1">Uncharacterized protein</fullName>
    </submittedName>
</protein>
<gene>
    <name evidence="1" type="ORF">Vadar_004539</name>
</gene>
<proteinExistence type="predicted"/>
<dbReference type="EMBL" id="CM037153">
    <property type="protein sequence ID" value="KAH7856710.1"/>
    <property type="molecule type" value="Genomic_DNA"/>
</dbReference>
<keyword evidence="2" id="KW-1185">Reference proteome</keyword>
<dbReference type="Proteomes" id="UP000828048">
    <property type="component" value="Chromosome 3"/>
</dbReference>
<organism evidence="1 2">
    <name type="scientific">Vaccinium darrowii</name>
    <dbReference type="NCBI Taxonomy" id="229202"/>
    <lineage>
        <taxon>Eukaryota</taxon>
        <taxon>Viridiplantae</taxon>
        <taxon>Streptophyta</taxon>
        <taxon>Embryophyta</taxon>
        <taxon>Tracheophyta</taxon>
        <taxon>Spermatophyta</taxon>
        <taxon>Magnoliopsida</taxon>
        <taxon>eudicotyledons</taxon>
        <taxon>Gunneridae</taxon>
        <taxon>Pentapetalae</taxon>
        <taxon>asterids</taxon>
        <taxon>Ericales</taxon>
        <taxon>Ericaceae</taxon>
        <taxon>Vaccinioideae</taxon>
        <taxon>Vaccinieae</taxon>
        <taxon>Vaccinium</taxon>
    </lineage>
</organism>
<accession>A0ACB7YT18</accession>